<evidence type="ECO:0000313" key="6">
    <source>
        <dbReference type="EMBL" id="SVA03125.1"/>
    </source>
</evidence>
<dbReference type="GO" id="GO:1904680">
    <property type="term" value="F:peptide transmembrane transporter activity"/>
    <property type="evidence" value="ECO:0007669"/>
    <property type="project" value="TreeGrafter"/>
</dbReference>
<protein>
    <recommendedName>
        <fullName evidence="5">Solute-binding protein family 5 domain-containing protein</fullName>
    </recommendedName>
</protein>
<comment type="similarity">
    <text evidence="2">Belongs to the bacterial solute-binding protein 5 family.</text>
</comment>
<evidence type="ECO:0000256" key="1">
    <source>
        <dbReference type="ARBA" id="ARBA00004196"/>
    </source>
</evidence>
<evidence type="ECO:0000259" key="5">
    <source>
        <dbReference type="Pfam" id="PF00496"/>
    </source>
</evidence>
<dbReference type="GO" id="GO:0042597">
    <property type="term" value="C:periplasmic space"/>
    <property type="evidence" value="ECO:0007669"/>
    <property type="project" value="UniProtKB-ARBA"/>
</dbReference>
<feature type="domain" description="Solute-binding protein family 5" evidence="5">
    <location>
        <begin position="2"/>
        <end position="351"/>
    </location>
</feature>
<gene>
    <name evidence="6" type="ORF">METZ01_LOCUS55979</name>
</gene>
<dbReference type="InterPro" id="IPR030678">
    <property type="entry name" value="Peptide/Ni-bd"/>
</dbReference>
<dbReference type="AlphaFoldDB" id="A0A381SGC6"/>
<dbReference type="PANTHER" id="PTHR30290">
    <property type="entry name" value="PERIPLASMIC BINDING COMPONENT OF ABC TRANSPORTER"/>
    <property type="match status" value="1"/>
</dbReference>
<proteinExistence type="inferred from homology"/>
<evidence type="ECO:0000256" key="3">
    <source>
        <dbReference type="ARBA" id="ARBA00022448"/>
    </source>
</evidence>
<dbReference type="GO" id="GO:0043190">
    <property type="term" value="C:ATP-binding cassette (ABC) transporter complex"/>
    <property type="evidence" value="ECO:0007669"/>
    <property type="project" value="InterPro"/>
</dbReference>
<feature type="non-terminal residue" evidence="6">
    <location>
        <position position="1"/>
    </location>
</feature>
<organism evidence="6">
    <name type="scientific">marine metagenome</name>
    <dbReference type="NCBI Taxonomy" id="408172"/>
    <lineage>
        <taxon>unclassified sequences</taxon>
        <taxon>metagenomes</taxon>
        <taxon>ecological metagenomes</taxon>
    </lineage>
</organism>
<name>A0A381SGC6_9ZZZZ</name>
<reference evidence="6" key="1">
    <citation type="submission" date="2018-05" db="EMBL/GenBank/DDBJ databases">
        <authorList>
            <person name="Lanie J.A."/>
            <person name="Ng W.-L."/>
            <person name="Kazmierczak K.M."/>
            <person name="Andrzejewski T.M."/>
            <person name="Davidsen T.M."/>
            <person name="Wayne K.J."/>
            <person name="Tettelin H."/>
            <person name="Glass J.I."/>
            <person name="Rusch D."/>
            <person name="Podicherti R."/>
            <person name="Tsui H.-C.T."/>
            <person name="Winkler M.E."/>
        </authorList>
    </citation>
    <scope>NUCLEOTIDE SEQUENCE</scope>
</reference>
<dbReference type="GO" id="GO:0030313">
    <property type="term" value="C:cell envelope"/>
    <property type="evidence" value="ECO:0007669"/>
    <property type="project" value="UniProtKB-SubCell"/>
</dbReference>
<dbReference type="Gene3D" id="3.40.190.10">
    <property type="entry name" value="Periplasmic binding protein-like II"/>
    <property type="match status" value="1"/>
</dbReference>
<keyword evidence="4" id="KW-0732">Signal</keyword>
<dbReference type="SUPFAM" id="SSF53850">
    <property type="entry name" value="Periplasmic binding protein-like II"/>
    <property type="match status" value="1"/>
</dbReference>
<dbReference type="InterPro" id="IPR039424">
    <property type="entry name" value="SBP_5"/>
</dbReference>
<dbReference type="PANTHER" id="PTHR30290:SF10">
    <property type="entry name" value="PERIPLASMIC OLIGOPEPTIDE-BINDING PROTEIN-RELATED"/>
    <property type="match status" value="1"/>
</dbReference>
<dbReference type="GO" id="GO:0015833">
    <property type="term" value="P:peptide transport"/>
    <property type="evidence" value="ECO:0007669"/>
    <property type="project" value="TreeGrafter"/>
</dbReference>
<dbReference type="InterPro" id="IPR000914">
    <property type="entry name" value="SBP_5_dom"/>
</dbReference>
<comment type="subcellular location">
    <subcellularLocation>
        <location evidence="1">Cell envelope</location>
    </subcellularLocation>
</comment>
<dbReference type="CDD" id="cd08503">
    <property type="entry name" value="PBP2_NikA_DppA_OppA_like_17"/>
    <property type="match status" value="1"/>
</dbReference>
<keyword evidence="3" id="KW-0813">Transport</keyword>
<dbReference type="PIRSF" id="PIRSF002741">
    <property type="entry name" value="MppA"/>
    <property type="match status" value="1"/>
</dbReference>
<dbReference type="Gene3D" id="3.90.76.10">
    <property type="entry name" value="Dipeptide-binding Protein, Domain 1"/>
    <property type="match status" value="1"/>
</dbReference>
<dbReference type="Pfam" id="PF00496">
    <property type="entry name" value="SBP_bac_5"/>
    <property type="match status" value="1"/>
</dbReference>
<sequence length="440" mass="49162">QLIPELAESWDTADGQTWVFNLRNGVEFHNGRSLEANDVVASIQHHLGADTKSGAKGIVSQVKEISADGKSQVVMKLEGANADFPYLMTDYHLGICPANADGTIDTQSGIGTGGYKLESHDPGVRTLTSRNPNYWKAGRAHFDGIETLFISDTGARENGLISGELDVITSPDPRTAGRLGQRSDVDVFYTDGNQHCTLPMLSDRAPYDNNNLVMALKYGIDRQEWLEKIWFGYASLGNDIPIGPANRFRATEEEIPQREYDLDKAKYYMKQAGLSSVDLQIGVADTAFQNSDDAMVLFAETARPAGINIEVLRKPDDGYWSNVWLVDSWCASYWGGRPTEDWMFSQVYSKNAIETGWSETFFNHPRFEELLVQARAELDNAKRREMYVEMQRIVHDNCSVIIPIFSSYGHACSTGVARPDVMASNWEFDGHKNAERWSMA</sequence>
<evidence type="ECO:0000256" key="4">
    <source>
        <dbReference type="ARBA" id="ARBA00022729"/>
    </source>
</evidence>
<evidence type="ECO:0000256" key="2">
    <source>
        <dbReference type="ARBA" id="ARBA00005695"/>
    </source>
</evidence>
<dbReference type="EMBL" id="UINC01003075">
    <property type="protein sequence ID" value="SVA03125.1"/>
    <property type="molecule type" value="Genomic_DNA"/>
</dbReference>
<accession>A0A381SGC6</accession>
<dbReference type="Gene3D" id="3.10.105.10">
    <property type="entry name" value="Dipeptide-binding Protein, Domain 3"/>
    <property type="match status" value="1"/>
</dbReference>